<organism evidence="2 3">
    <name type="scientific">Chitinimonas lacunae</name>
    <dbReference type="NCBI Taxonomy" id="1963018"/>
    <lineage>
        <taxon>Bacteria</taxon>
        <taxon>Pseudomonadati</taxon>
        <taxon>Pseudomonadota</taxon>
        <taxon>Betaproteobacteria</taxon>
        <taxon>Neisseriales</taxon>
        <taxon>Chitinibacteraceae</taxon>
        <taxon>Chitinimonas</taxon>
    </lineage>
</organism>
<dbReference type="EMBL" id="JBHSBU010000001">
    <property type="protein sequence ID" value="MFC4160874.1"/>
    <property type="molecule type" value="Genomic_DNA"/>
</dbReference>
<evidence type="ECO:0000313" key="3">
    <source>
        <dbReference type="Proteomes" id="UP001595791"/>
    </source>
</evidence>
<sequence length="802" mass="88598">MRKRTFLASLLGLALLGASGWAGAVETELAGPSGRWMLREDGSVWILDDGYLLKRHVQRRIGDGFVQIASTGYTVIGLREDGSVWEWGARTDKQQDGGIFHRVMDRVVKIDAANGVVAMLGRQGEVWGMGALSLKPVTRLPGSCMYQSEATGPILIGRGMRDIRVGSDGIMALDTQGSLWAMRSYVVLPSSFDLIPLGSAPGGVPWHGFDRSDRSKNRLQSSDGSWHLFPTASFEFPCRTTSPSWESTPTSAPTDPVASVIHEGAVLWEGSGPFSGPHVFAPPCLNRPDLPGYLRPEQMKQVWLSSHGFVGLRRDGRVFSCGQAAINPAPIDSVERPIPLGRRYRAVYAAEGDTAHTLALDEQGTVWSWGMGGDDGSQGVVRRSHFELTRVGDHFQTLAIVPYMASSVFNAGIKRDGSLWFWGGRSRDNRYHVQPLTQVDQERYRAVIGRSNQLLAQRENGQWWSLSTFEWSWRTDGQLPAWELFPLQGFIDIFPSATLAIGADGQLWTWGSDSAQWLDGKETEAPRPWTELGGEGPFAKILVASQRYIAVLGKDGRLWLSTRPNHDQPRGQFVMVATDIVDLKRFDTQLYFYNLDSLVALKRDGSVLLWPERTKPFQDTPQLLARNIRSMQVGVDLNWKRLLLNHNDGELWGMGSNFLHELGVGGPKALSQPTEIVFDREGQLSANSVGVLAHLRLHGRITPAASELGRPGRYFVGAALKDVPGIFSYDGVGWHYQPDGKPLSLPGATTLAERLVEVLNGVDVQTLAGTELWLGYGLGDSEEAARQEMLASDRWRPVHRLE</sequence>
<name>A0ABV8MU37_9NEIS</name>
<keyword evidence="1" id="KW-0732">Signal</keyword>
<dbReference type="InterPro" id="IPR051553">
    <property type="entry name" value="Ran_GTPase-activating"/>
</dbReference>
<dbReference type="PANTHER" id="PTHR45982:SF1">
    <property type="entry name" value="REGULATOR OF CHROMOSOME CONDENSATION"/>
    <property type="match status" value="1"/>
</dbReference>
<accession>A0ABV8MU37</accession>
<reference evidence="3" key="1">
    <citation type="journal article" date="2019" name="Int. J. Syst. Evol. Microbiol.">
        <title>The Global Catalogue of Microorganisms (GCM) 10K type strain sequencing project: providing services to taxonomists for standard genome sequencing and annotation.</title>
        <authorList>
            <consortium name="The Broad Institute Genomics Platform"/>
            <consortium name="The Broad Institute Genome Sequencing Center for Infectious Disease"/>
            <person name="Wu L."/>
            <person name="Ma J."/>
        </authorList>
    </citation>
    <scope>NUCLEOTIDE SEQUENCE [LARGE SCALE GENOMIC DNA]</scope>
    <source>
        <strain evidence="3">LMG 29894</strain>
    </source>
</reference>
<dbReference type="SUPFAM" id="SSF50985">
    <property type="entry name" value="RCC1/BLIP-II"/>
    <property type="match status" value="2"/>
</dbReference>
<dbReference type="PANTHER" id="PTHR45982">
    <property type="entry name" value="REGULATOR OF CHROMOSOME CONDENSATION"/>
    <property type="match status" value="1"/>
</dbReference>
<dbReference type="Proteomes" id="UP001595791">
    <property type="component" value="Unassembled WGS sequence"/>
</dbReference>
<dbReference type="InterPro" id="IPR009091">
    <property type="entry name" value="RCC1/BLIP-II"/>
</dbReference>
<dbReference type="RefSeq" id="WP_378166175.1">
    <property type="nucleotide sequence ID" value="NZ_JBHSBU010000001.1"/>
</dbReference>
<evidence type="ECO:0000313" key="2">
    <source>
        <dbReference type="EMBL" id="MFC4160874.1"/>
    </source>
</evidence>
<comment type="caution">
    <text evidence="2">The sequence shown here is derived from an EMBL/GenBank/DDBJ whole genome shotgun (WGS) entry which is preliminary data.</text>
</comment>
<dbReference type="Gene3D" id="2.130.10.30">
    <property type="entry name" value="Regulator of chromosome condensation 1/beta-lactamase-inhibitor protein II"/>
    <property type="match status" value="3"/>
</dbReference>
<feature type="chain" id="PRO_5046988907" description="Regulator of chromosome condensation (RCC1) repeat-containing protein" evidence="1">
    <location>
        <begin position="25"/>
        <end position="802"/>
    </location>
</feature>
<gene>
    <name evidence="2" type="ORF">ACFOW7_16160</name>
</gene>
<evidence type="ECO:0000256" key="1">
    <source>
        <dbReference type="SAM" id="SignalP"/>
    </source>
</evidence>
<proteinExistence type="predicted"/>
<feature type="signal peptide" evidence="1">
    <location>
        <begin position="1"/>
        <end position="24"/>
    </location>
</feature>
<protein>
    <recommendedName>
        <fullName evidence="4">Regulator of chromosome condensation (RCC1) repeat-containing protein</fullName>
    </recommendedName>
</protein>
<evidence type="ECO:0008006" key="4">
    <source>
        <dbReference type="Google" id="ProtNLM"/>
    </source>
</evidence>
<keyword evidence="3" id="KW-1185">Reference proteome</keyword>